<dbReference type="AlphaFoldDB" id="A0A9E6XZ71"/>
<protein>
    <recommendedName>
        <fullName evidence="1">Luciferase-like domain-containing protein</fullName>
    </recommendedName>
</protein>
<sequence>MDLTKFGIWTTYRAIGEEHAGEAAKLVEDLGYGTFWLGGSPRLPAVRPLLEATDRLIAATGIVNVWAYEPADLAAEHAELTRDFPGRVLTGIGIGHPEATSDYTRPLTTMREFFDGIDAAAAPIPREERCAAALGPKMLDLSAERSLGTHPYFTPVEHTRYARERLGPDALVAPELACVVDTDRERGLATARKYAALYLGLRNYTGNLKNFGFTDADIADGGSERLIDAVVPQGSARQIAEVVQAHLDAGADHVCLQPLGERGIPHQGWTELAAALIR</sequence>
<keyword evidence="3" id="KW-1185">Reference proteome</keyword>
<dbReference type="InterPro" id="IPR036661">
    <property type="entry name" value="Luciferase-like_sf"/>
</dbReference>
<proteinExistence type="predicted"/>
<dbReference type="InterPro" id="IPR019922">
    <property type="entry name" value="Lucif-like_OxRdatse_MSMEG_4141"/>
</dbReference>
<dbReference type="EMBL" id="CP087164">
    <property type="protein sequence ID" value="UGS37031.1"/>
    <property type="molecule type" value="Genomic_DNA"/>
</dbReference>
<gene>
    <name evidence="2" type="ORF">DSM104329_03443</name>
</gene>
<dbReference type="RefSeq" id="WP_259311094.1">
    <property type="nucleotide sequence ID" value="NZ_CP087164.1"/>
</dbReference>
<dbReference type="Proteomes" id="UP001162834">
    <property type="component" value="Chromosome"/>
</dbReference>
<dbReference type="SUPFAM" id="SSF51679">
    <property type="entry name" value="Bacterial luciferase-like"/>
    <property type="match status" value="1"/>
</dbReference>
<dbReference type="KEGG" id="sbae:DSM104329_03443"/>
<dbReference type="Pfam" id="PF00296">
    <property type="entry name" value="Bac_luciferase"/>
    <property type="match status" value="1"/>
</dbReference>
<feature type="domain" description="Luciferase-like" evidence="1">
    <location>
        <begin position="6"/>
        <end position="213"/>
    </location>
</feature>
<organism evidence="2 3">
    <name type="scientific">Capillimicrobium parvum</name>
    <dbReference type="NCBI Taxonomy" id="2884022"/>
    <lineage>
        <taxon>Bacteria</taxon>
        <taxon>Bacillati</taxon>
        <taxon>Actinomycetota</taxon>
        <taxon>Thermoleophilia</taxon>
        <taxon>Solirubrobacterales</taxon>
        <taxon>Capillimicrobiaceae</taxon>
        <taxon>Capillimicrobium</taxon>
    </lineage>
</organism>
<evidence type="ECO:0000259" key="1">
    <source>
        <dbReference type="Pfam" id="PF00296"/>
    </source>
</evidence>
<dbReference type="Gene3D" id="3.20.20.30">
    <property type="entry name" value="Luciferase-like domain"/>
    <property type="match status" value="1"/>
</dbReference>
<name>A0A9E6XZ71_9ACTN</name>
<reference evidence="2" key="1">
    <citation type="journal article" date="2022" name="Int. J. Syst. Evol. Microbiol.">
        <title>Pseudomonas aegrilactucae sp. nov. and Pseudomonas morbosilactucae sp. nov., pathogens causing bacterial rot of lettuce in Japan.</title>
        <authorList>
            <person name="Sawada H."/>
            <person name="Fujikawa T."/>
            <person name="Satou M."/>
        </authorList>
    </citation>
    <scope>NUCLEOTIDE SEQUENCE</scope>
    <source>
        <strain evidence="2">0166_1</strain>
    </source>
</reference>
<dbReference type="InterPro" id="IPR011251">
    <property type="entry name" value="Luciferase-like_dom"/>
</dbReference>
<evidence type="ECO:0000313" key="2">
    <source>
        <dbReference type="EMBL" id="UGS37031.1"/>
    </source>
</evidence>
<evidence type="ECO:0000313" key="3">
    <source>
        <dbReference type="Proteomes" id="UP001162834"/>
    </source>
</evidence>
<dbReference type="GO" id="GO:0016705">
    <property type="term" value="F:oxidoreductase activity, acting on paired donors, with incorporation or reduction of molecular oxygen"/>
    <property type="evidence" value="ECO:0007669"/>
    <property type="project" value="InterPro"/>
</dbReference>
<accession>A0A9E6XZ71</accession>
<dbReference type="NCBIfam" id="TIGR03620">
    <property type="entry name" value="F420_MSMEG_4141"/>
    <property type="match status" value="1"/>
</dbReference>